<proteinExistence type="predicted"/>
<comment type="subcellular location">
    <subcellularLocation>
        <location evidence="1">Cell membrane</location>
        <topology evidence="1">Multi-pass membrane protein</topology>
    </subcellularLocation>
</comment>
<reference evidence="10" key="1">
    <citation type="journal article" date="2019" name="Int. J. Syst. Evol. Microbiol.">
        <title>The Global Catalogue of Microorganisms (GCM) 10K type strain sequencing project: providing services to taxonomists for standard genome sequencing and annotation.</title>
        <authorList>
            <consortium name="The Broad Institute Genomics Platform"/>
            <consortium name="The Broad Institute Genome Sequencing Center for Infectious Disease"/>
            <person name="Wu L."/>
            <person name="Ma J."/>
        </authorList>
    </citation>
    <scope>NUCLEOTIDE SEQUENCE [LARGE SCALE GENOMIC DNA]</scope>
    <source>
        <strain evidence="10">KACC 12822</strain>
    </source>
</reference>
<keyword evidence="5 7" id="KW-1133">Transmembrane helix</keyword>
<feature type="transmembrane region" description="Helical" evidence="7">
    <location>
        <begin position="128"/>
        <end position="149"/>
    </location>
</feature>
<dbReference type="RefSeq" id="WP_082545946.1">
    <property type="nucleotide sequence ID" value="NZ_JALBWS010000014.1"/>
</dbReference>
<accession>A0ABW0JX71</accession>
<dbReference type="SUPFAM" id="SSF103473">
    <property type="entry name" value="MFS general substrate transporter"/>
    <property type="match status" value="1"/>
</dbReference>
<dbReference type="InterPro" id="IPR020846">
    <property type="entry name" value="MFS_dom"/>
</dbReference>
<dbReference type="Proteomes" id="UP001596018">
    <property type="component" value="Unassembled WGS sequence"/>
</dbReference>
<evidence type="ECO:0000256" key="1">
    <source>
        <dbReference type="ARBA" id="ARBA00004651"/>
    </source>
</evidence>
<evidence type="ECO:0000256" key="2">
    <source>
        <dbReference type="ARBA" id="ARBA00022448"/>
    </source>
</evidence>
<feature type="transmembrane region" description="Helical" evidence="7">
    <location>
        <begin position="331"/>
        <end position="351"/>
    </location>
</feature>
<evidence type="ECO:0000256" key="5">
    <source>
        <dbReference type="ARBA" id="ARBA00022989"/>
    </source>
</evidence>
<feature type="transmembrane region" description="Helical" evidence="7">
    <location>
        <begin position="155"/>
        <end position="180"/>
    </location>
</feature>
<feature type="transmembrane region" description="Helical" evidence="7">
    <location>
        <begin position="201"/>
        <end position="222"/>
    </location>
</feature>
<evidence type="ECO:0000256" key="7">
    <source>
        <dbReference type="SAM" id="Phobius"/>
    </source>
</evidence>
<dbReference type="InterPro" id="IPR004740">
    <property type="entry name" value="Nuc_H_symport"/>
</dbReference>
<protein>
    <submittedName>
        <fullName evidence="9">Nucleoside permease</fullName>
    </submittedName>
</protein>
<name>A0ABW0JX71_9GAMM</name>
<feature type="transmembrane region" description="Helical" evidence="7">
    <location>
        <begin position="371"/>
        <end position="390"/>
    </location>
</feature>
<dbReference type="Gene3D" id="1.20.1250.20">
    <property type="entry name" value="MFS general substrate transporter like domains"/>
    <property type="match status" value="2"/>
</dbReference>
<feature type="transmembrane region" description="Helical" evidence="7">
    <location>
        <begin position="7"/>
        <end position="26"/>
    </location>
</feature>
<evidence type="ECO:0000256" key="4">
    <source>
        <dbReference type="ARBA" id="ARBA00022692"/>
    </source>
</evidence>
<evidence type="ECO:0000259" key="8">
    <source>
        <dbReference type="PROSITE" id="PS50850"/>
    </source>
</evidence>
<dbReference type="PANTHER" id="PTHR23522:SF4">
    <property type="entry name" value="NUCLEOSIDE PERMEASE NUPG-RELATED"/>
    <property type="match status" value="1"/>
</dbReference>
<gene>
    <name evidence="9" type="ORF">ACFPK0_08020</name>
</gene>
<dbReference type="PANTHER" id="PTHR23522">
    <property type="entry name" value="BLL5896 PROTEIN"/>
    <property type="match status" value="1"/>
</dbReference>
<feature type="transmembrane region" description="Helical" evidence="7">
    <location>
        <begin position="92"/>
        <end position="116"/>
    </location>
</feature>
<dbReference type="PROSITE" id="PS50850">
    <property type="entry name" value="MFS"/>
    <property type="match status" value="1"/>
</dbReference>
<feature type="transmembrane region" description="Helical" evidence="7">
    <location>
        <begin position="242"/>
        <end position="259"/>
    </location>
</feature>
<dbReference type="InterPro" id="IPR036259">
    <property type="entry name" value="MFS_trans_sf"/>
</dbReference>
<evidence type="ECO:0000256" key="6">
    <source>
        <dbReference type="ARBA" id="ARBA00023136"/>
    </source>
</evidence>
<keyword evidence="10" id="KW-1185">Reference proteome</keyword>
<feature type="domain" description="Major facilitator superfamily (MFS) profile" evidence="8">
    <location>
        <begin position="189"/>
        <end position="413"/>
    </location>
</feature>
<keyword evidence="2" id="KW-0813">Transport</keyword>
<organism evidence="9 10">
    <name type="scientific">Rhodanobacter ginsenosidimutans</name>
    <dbReference type="NCBI Taxonomy" id="490571"/>
    <lineage>
        <taxon>Bacteria</taxon>
        <taxon>Pseudomonadati</taxon>
        <taxon>Pseudomonadota</taxon>
        <taxon>Gammaproteobacteria</taxon>
        <taxon>Lysobacterales</taxon>
        <taxon>Rhodanobacteraceae</taxon>
        <taxon>Rhodanobacter</taxon>
    </lineage>
</organism>
<dbReference type="Pfam" id="PF03825">
    <property type="entry name" value="Nuc_H_symport"/>
    <property type="match status" value="1"/>
</dbReference>
<evidence type="ECO:0000313" key="9">
    <source>
        <dbReference type="EMBL" id="MFC5439955.1"/>
    </source>
</evidence>
<feature type="transmembrane region" description="Helical" evidence="7">
    <location>
        <begin position="266"/>
        <end position="284"/>
    </location>
</feature>
<keyword evidence="6 7" id="KW-0472">Membrane</keyword>
<dbReference type="EMBL" id="JBHSMM010000001">
    <property type="protein sequence ID" value="MFC5439955.1"/>
    <property type="molecule type" value="Genomic_DNA"/>
</dbReference>
<dbReference type="CDD" id="cd06177">
    <property type="entry name" value="MFS_NHS"/>
    <property type="match status" value="1"/>
</dbReference>
<comment type="caution">
    <text evidence="9">The sequence shown here is derived from an EMBL/GenBank/DDBJ whole genome shotgun (WGS) entry which is preliminary data.</text>
</comment>
<feature type="transmembrane region" description="Helical" evidence="7">
    <location>
        <begin position="290"/>
        <end position="311"/>
    </location>
</feature>
<keyword evidence="4 7" id="KW-0812">Transmembrane</keyword>
<sequence length="413" mass="45364">MKWRLRLMMLFQYAIWGAWYVTVGTWLGQTLHFSGTEIGAIAGTTAIGAMISPLFAGLLADRWFDTRRVLVALQVLGAALLVFAAQQQAFGVLYATLLLYSLCYMPTLALTTSLAMRHIDDPREEFGAIRVFGSIGWIVVGLVVGAAGIEATASPLYLAAGLSLAMAGYCLTLPATPPLAGNKRFELRQALPLEALHLLRGRSMAVFALASFLICIPLQFYYAFTNLFLNEVGVVNAAGKMTGGQMSEILCMLLIPWFFRRLGVKYMLAVGMLAWVVRYVMFAFGTPDELMWMLWLGIILHGICFDFFFVVGQIYIDREAPPALRAATQGLITFITYGLGMFVGSWLSGLAVDAYAATDAQGIVAHQWRPIWLTAAGFAAAVLVLFVLLFKDRERAADPDLSHLDLATREKTP</sequence>
<evidence type="ECO:0000313" key="10">
    <source>
        <dbReference type="Proteomes" id="UP001596018"/>
    </source>
</evidence>
<feature type="transmembrane region" description="Helical" evidence="7">
    <location>
        <begin position="38"/>
        <end position="60"/>
    </location>
</feature>
<feature type="transmembrane region" description="Helical" evidence="7">
    <location>
        <begin position="69"/>
        <end position="86"/>
    </location>
</feature>
<evidence type="ECO:0000256" key="3">
    <source>
        <dbReference type="ARBA" id="ARBA00022475"/>
    </source>
</evidence>
<keyword evidence="3" id="KW-1003">Cell membrane</keyword>